<comment type="subcellular location">
    <subcellularLocation>
        <location evidence="1">Cell membrane</location>
        <topology evidence="1">Multi-pass membrane protein</topology>
    </subcellularLocation>
</comment>
<evidence type="ECO:0000313" key="8">
    <source>
        <dbReference type="Proteomes" id="UP001205311"/>
    </source>
</evidence>
<feature type="transmembrane region" description="Helical" evidence="6">
    <location>
        <begin position="39"/>
        <end position="67"/>
    </location>
</feature>
<dbReference type="RefSeq" id="WP_253671442.1">
    <property type="nucleotide sequence ID" value="NZ_JAMTCP010000029.1"/>
</dbReference>
<dbReference type="EMBL" id="JAMTCP010000029">
    <property type="protein sequence ID" value="MCP2260591.1"/>
    <property type="molecule type" value="Genomic_DNA"/>
</dbReference>
<evidence type="ECO:0000256" key="4">
    <source>
        <dbReference type="ARBA" id="ARBA00022989"/>
    </source>
</evidence>
<reference evidence="7 8" key="1">
    <citation type="submission" date="2022-06" db="EMBL/GenBank/DDBJ databases">
        <title>Genomic Encyclopedia of Archaeal and Bacterial Type Strains, Phase II (KMG-II): from individual species to whole genera.</title>
        <authorList>
            <person name="Goeker M."/>
        </authorList>
    </citation>
    <scope>NUCLEOTIDE SEQUENCE [LARGE SCALE GENOMIC DNA]</scope>
    <source>
        <strain evidence="7 8">DSM 40477</strain>
    </source>
</reference>
<dbReference type="PANTHER" id="PTHR30086:SF20">
    <property type="entry name" value="ARGININE EXPORTER PROTEIN ARGO-RELATED"/>
    <property type="match status" value="1"/>
</dbReference>
<accession>A0ABT1HYI5</accession>
<evidence type="ECO:0000256" key="5">
    <source>
        <dbReference type="ARBA" id="ARBA00023136"/>
    </source>
</evidence>
<sequence>MLSGLPTFLVAAFLVAITPGPATMLLIRQSAVGSWRTVLATIAGIEAGVLFWALAAVFGLSAVLVASQFAYDVLRVVGALVLVWFGAQALLAARRRPEGDVAVEVAPVPDRPWRAFHMALLTNATNPKAGVFAISFLPQFAPAGLPTTVGLLLCAGLWVAVDLTWYLGFGAALGRMGRWLRRATVRRRLEQVSGTVLIGLGLRLALDSR</sequence>
<keyword evidence="4 6" id="KW-1133">Transmembrane helix</keyword>
<evidence type="ECO:0000256" key="6">
    <source>
        <dbReference type="SAM" id="Phobius"/>
    </source>
</evidence>
<name>A0ABT1HYI5_STRSD</name>
<evidence type="ECO:0000256" key="3">
    <source>
        <dbReference type="ARBA" id="ARBA00022692"/>
    </source>
</evidence>
<feature type="transmembrane region" description="Helical" evidence="6">
    <location>
        <begin position="149"/>
        <end position="168"/>
    </location>
</feature>
<dbReference type="PIRSF" id="PIRSF006324">
    <property type="entry name" value="LeuE"/>
    <property type="match status" value="1"/>
</dbReference>
<keyword evidence="3 6" id="KW-0812">Transmembrane</keyword>
<dbReference type="Proteomes" id="UP001205311">
    <property type="component" value="Unassembled WGS sequence"/>
</dbReference>
<dbReference type="Pfam" id="PF01810">
    <property type="entry name" value="LysE"/>
    <property type="match status" value="1"/>
</dbReference>
<keyword evidence="2" id="KW-1003">Cell membrane</keyword>
<evidence type="ECO:0000256" key="2">
    <source>
        <dbReference type="ARBA" id="ARBA00022475"/>
    </source>
</evidence>
<keyword evidence="8" id="KW-1185">Reference proteome</keyword>
<protein>
    <submittedName>
        <fullName evidence="7">Threonine/homoserine/homoserine lactone efflux protein</fullName>
    </submittedName>
</protein>
<organism evidence="7 8">
    <name type="scientific">Streptoalloteichus tenebrarius (strain ATCC 17920 / DSM 40477 / JCM 4838 / CBS 697.72 / NBRC 16177 / NCIMB 11028 / NRRL B-12390 / A12253. 1 / ISP 5477)</name>
    <name type="common">Streptomyces tenebrarius</name>
    <dbReference type="NCBI Taxonomy" id="1933"/>
    <lineage>
        <taxon>Bacteria</taxon>
        <taxon>Bacillati</taxon>
        <taxon>Actinomycetota</taxon>
        <taxon>Actinomycetes</taxon>
        <taxon>Pseudonocardiales</taxon>
        <taxon>Pseudonocardiaceae</taxon>
        <taxon>Streptoalloteichus</taxon>
    </lineage>
</organism>
<evidence type="ECO:0000313" key="7">
    <source>
        <dbReference type="EMBL" id="MCP2260591.1"/>
    </source>
</evidence>
<evidence type="ECO:0000256" key="1">
    <source>
        <dbReference type="ARBA" id="ARBA00004651"/>
    </source>
</evidence>
<comment type="caution">
    <text evidence="7">The sequence shown here is derived from an EMBL/GenBank/DDBJ whole genome shotgun (WGS) entry which is preliminary data.</text>
</comment>
<dbReference type="PANTHER" id="PTHR30086">
    <property type="entry name" value="ARGININE EXPORTER PROTEIN ARGO"/>
    <property type="match status" value="1"/>
</dbReference>
<keyword evidence="5 6" id="KW-0472">Membrane</keyword>
<dbReference type="InterPro" id="IPR001123">
    <property type="entry name" value="LeuE-type"/>
</dbReference>
<feature type="transmembrane region" description="Helical" evidence="6">
    <location>
        <begin position="73"/>
        <end position="94"/>
    </location>
</feature>
<proteinExistence type="predicted"/>
<feature type="transmembrane region" description="Helical" evidence="6">
    <location>
        <begin position="6"/>
        <end position="27"/>
    </location>
</feature>
<gene>
    <name evidence="7" type="ORF">LX15_004310</name>
</gene>